<name>A0A916TXL2_9SPHI</name>
<evidence type="ECO:0000256" key="1">
    <source>
        <dbReference type="SAM" id="SignalP"/>
    </source>
</evidence>
<dbReference type="InterPro" id="IPR029058">
    <property type="entry name" value="AB_hydrolase_fold"/>
</dbReference>
<dbReference type="Pfam" id="PF13026">
    <property type="entry name" value="DUF3887"/>
    <property type="match status" value="1"/>
</dbReference>
<keyword evidence="1" id="KW-0732">Signal</keyword>
<proteinExistence type="predicted"/>
<protein>
    <recommendedName>
        <fullName evidence="2">DUF3887 domain-containing protein</fullName>
    </recommendedName>
</protein>
<dbReference type="InterPro" id="IPR053145">
    <property type="entry name" value="AB_hydrolase_Est10"/>
</dbReference>
<dbReference type="RefSeq" id="WP_188624825.1">
    <property type="nucleotide sequence ID" value="NZ_BMIL01000001.1"/>
</dbReference>
<dbReference type="InterPro" id="IPR024981">
    <property type="entry name" value="DUF3887"/>
</dbReference>
<feature type="signal peptide" evidence="1">
    <location>
        <begin position="1"/>
        <end position="19"/>
    </location>
</feature>
<dbReference type="Gene3D" id="3.40.50.1820">
    <property type="entry name" value="alpha/beta hydrolase"/>
    <property type="match status" value="1"/>
</dbReference>
<gene>
    <name evidence="3" type="ORF">GCM10011387_00640</name>
</gene>
<accession>A0A916TXL2</accession>
<comment type="caution">
    <text evidence="3">The sequence shown here is derived from an EMBL/GenBank/DDBJ whole genome shotgun (WGS) entry which is preliminary data.</text>
</comment>
<dbReference type="Pfam" id="PF05728">
    <property type="entry name" value="UPF0227"/>
    <property type="match status" value="1"/>
</dbReference>
<dbReference type="GO" id="GO:0052689">
    <property type="term" value="F:carboxylic ester hydrolase activity"/>
    <property type="evidence" value="ECO:0007669"/>
    <property type="project" value="TreeGrafter"/>
</dbReference>
<dbReference type="InterPro" id="IPR008886">
    <property type="entry name" value="UPF0227/Esterase_YqiA"/>
</dbReference>
<keyword evidence="4" id="KW-1185">Reference proteome</keyword>
<evidence type="ECO:0000313" key="3">
    <source>
        <dbReference type="EMBL" id="GGC51138.1"/>
    </source>
</evidence>
<dbReference type="SUPFAM" id="SSF53474">
    <property type="entry name" value="alpha/beta-Hydrolases"/>
    <property type="match status" value="1"/>
</dbReference>
<dbReference type="PANTHER" id="PTHR43265:SF1">
    <property type="entry name" value="ESTERASE ESTD"/>
    <property type="match status" value="1"/>
</dbReference>
<reference evidence="3" key="1">
    <citation type="journal article" date="2014" name="Int. J. Syst. Evol. Microbiol.">
        <title>Complete genome sequence of Corynebacterium casei LMG S-19264T (=DSM 44701T), isolated from a smear-ripened cheese.</title>
        <authorList>
            <consortium name="US DOE Joint Genome Institute (JGI-PGF)"/>
            <person name="Walter F."/>
            <person name="Albersmeier A."/>
            <person name="Kalinowski J."/>
            <person name="Ruckert C."/>
        </authorList>
    </citation>
    <scope>NUCLEOTIDE SEQUENCE</scope>
    <source>
        <strain evidence="3">CGMCC 1.15343</strain>
    </source>
</reference>
<organism evidence="3 4">
    <name type="scientific">Pedobacter quisquiliarum</name>
    <dbReference type="NCBI Taxonomy" id="1834438"/>
    <lineage>
        <taxon>Bacteria</taxon>
        <taxon>Pseudomonadati</taxon>
        <taxon>Bacteroidota</taxon>
        <taxon>Sphingobacteriia</taxon>
        <taxon>Sphingobacteriales</taxon>
        <taxon>Sphingobacteriaceae</taxon>
        <taxon>Pedobacter</taxon>
    </lineage>
</organism>
<feature type="domain" description="DUF3887" evidence="2">
    <location>
        <begin position="31"/>
        <end position="118"/>
    </location>
</feature>
<evidence type="ECO:0000259" key="2">
    <source>
        <dbReference type="Pfam" id="PF13026"/>
    </source>
</evidence>
<dbReference type="Gene3D" id="3.10.450.590">
    <property type="match status" value="1"/>
</dbReference>
<sequence>MKKLLLFFTILLLTTSAFSQSVVALMNRSGDFFDTLSAGKFEDATTFFDPTLQAQVKPEHLKSLWEKLDTQIGKYESAEIVQSKSEGEFFVVVVEGKFAKDSQRFVLAFNKGEKMVGFYLQQKAPSSAYALPAYADTANIKQQEVKIKGAKNDLVGMLTMPKTGSNIPVVILVHGSGPGDMDQSVGAVKPFKDIALGLAAKGIASIRYVKRTLVYPQEYSGAFTVKEETINDAVTAVNLSKTIPQLNKKQIYVFGLSLGGMLAPRIATLSPDIKGIIMAAAPARKFTDLIIDQNHYMYGLSKDTTAATKEMFNKNLQLIETSRLTKLGTMKPDSLILQLPASYWIDLNNYDQVATAKKLSQRIMVIQGGMDFQVSDADYKLWTAALGKKSNASLKFYPELNHPLTVQTEKGTAEQYRTPANVSEVVINDLATWIKASK</sequence>
<feature type="chain" id="PRO_5037103167" description="DUF3887 domain-containing protein" evidence="1">
    <location>
        <begin position="20"/>
        <end position="438"/>
    </location>
</feature>
<evidence type="ECO:0000313" key="4">
    <source>
        <dbReference type="Proteomes" id="UP000651668"/>
    </source>
</evidence>
<reference evidence="3" key="2">
    <citation type="submission" date="2020-09" db="EMBL/GenBank/DDBJ databases">
        <authorList>
            <person name="Sun Q."/>
            <person name="Zhou Y."/>
        </authorList>
    </citation>
    <scope>NUCLEOTIDE SEQUENCE</scope>
    <source>
        <strain evidence="3">CGMCC 1.15343</strain>
    </source>
</reference>
<dbReference type="AlphaFoldDB" id="A0A916TXL2"/>
<dbReference type="EMBL" id="BMIL01000001">
    <property type="protein sequence ID" value="GGC51138.1"/>
    <property type="molecule type" value="Genomic_DNA"/>
</dbReference>
<dbReference type="Proteomes" id="UP000651668">
    <property type="component" value="Unassembled WGS sequence"/>
</dbReference>
<dbReference type="PANTHER" id="PTHR43265">
    <property type="entry name" value="ESTERASE ESTD"/>
    <property type="match status" value="1"/>
</dbReference>